<protein>
    <submittedName>
        <fullName evidence="2">Uncharacterized protein</fullName>
    </submittedName>
</protein>
<dbReference type="Proteomes" id="UP000826661">
    <property type="component" value="Chromosome II"/>
</dbReference>
<gene>
    <name evidence="2" type="ORF">H0G86_003812</name>
</gene>
<dbReference type="AlphaFoldDB" id="A0A8G0PDJ9"/>
<organism evidence="2 3">
    <name type="scientific">Trichoderma simmonsii</name>
    <dbReference type="NCBI Taxonomy" id="1491479"/>
    <lineage>
        <taxon>Eukaryota</taxon>
        <taxon>Fungi</taxon>
        <taxon>Dikarya</taxon>
        <taxon>Ascomycota</taxon>
        <taxon>Pezizomycotina</taxon>
        <taxon>Sordariomycetes</taxon>
        <taxon>Hypocreomycetidae</taxon>
        <taxon>Hypocreales</taxon>
        <taxon>Hypocreaceae</taxon>
        <taxon>Trichoderma</taxon>
    </lineage>
</organism>
<evidence type="ECO:0000256" key="1">
    <source>
        <dbReference type="SAM" id="MobiDB-lite"/>
    </source>
</evidence>
<accession>A0A8G0PDJ9</accession>
<reference evidence="2 3" key="1">
    <citation type="journal article" date="2021" name="BMC Genomics">
        <title>Telomere-to-telomere genome assembly of asparaginase-producing Trichoderma simmonsii.</title>
        <authorList>
            <person name="Chung D."/>
            <person name="Kwon Y.M."/>
            <person name="Yang Y."/>
        </authorList>
    </citation>
    <scope>NUCLEOTIDE SEQUENCE [LARGE SCALE GENOMIC DNA]</scope>
    <source>
        <strain evidence="2 3">GH-Sj1</strain>
    </source>
</reference>
<keyword evidence="3" id="KW-1185">Reference proteome</keyword>
<proteinExistence type="predicted"/>
<sequence length="103" mass="10494">MNDGVLVCSTAAGMLYVTGTCTLVIGQAALDAPRSTPCVCMRLAGSSPITSMYVHVPIPYSCVSWPASPASPNQKAQGSGGFLIRPMGKSKGLFAGASPSKTD</sequence>
<feature type="region of interest" description="Disordered" evidence="1">
    <location>
        <begin position="70"/>
        <end position="103"/>
    </location>
</feature>
<dbReference type="EMBL" id="CP075865">
    <property type="protein sequence ID" value="QYS96572.1"/>
    <property type="molecule type" value="Genomic_DNA"/>
</dbReference>
<evidence type="ECO:0000313" key="2">
    <source>
        <dbReference type="EMBL" id="QYS96572.1"/>
    </source>
</evidence>
<evidence type="ECO:0000313" key="3">
    <source>
        <dbReference type="Proteomes" id="UP000826661"/>
    </source>
</evidence>
<name>A0A8G0PDJ9_9HYPO</name>